<gene>
    <name evidence="9" type="ORF">M407DRAFT_128179</name>
</gene>
<dbReference type="STRING" id="1051891.A0A0C3QWU6"/>
<dbReference type="GO" id="GO:0030154">
    <property type="term" value="P:cell differentiation"/>
    <property type="evidence" value="ECO:0007669"/>
    <property type="project" value="TreeGrafter"/>
</dbReference>
<protein>
    <recommendedName>
        <fullName evidence="8">Homeobox domain-containing protein</fullName>
    </recommendedName>
</protein>
<dbReference type="AlphaFoldDB" id="A0A0C3QWU6"/>
<keyword evidence="2 5" id="KW-0238">DNA-binding</keyword>
<feature type="compositionally biased region" description="Low complexity" evidence="7">
    <location>
        <begin position="99"/>
        <end position="125"/>
    </location>
</feature>
<dbReference type="InterPro" id="IPR001356">
    <property type="entry name" value="HD"/>
</dbReference>
<keyword evidence="10" id="KW-1185">Reference proteome</keyword>
<dbReference type="Proteomes" id="UP000054248">
    <property type="component" value="Unassembled WGS sequence"/>
</dbReference>
<feature type="domain" description="Homeobox" evidence="8">
    <location>
        <begin position="31"/>
        <end position="91"/>
    </location>
</feature>
<dbReference type="GO" id="GO:0000978">
    <property type="term" value="F:RNA polymerase II cis-regulatory region sequence-specific DNA binding"/>
    <property type="evidence" value="ECO:0007669"/>
    <property type="project" value="TreeGrafter"/>
</dbReference>
<dbReference type="GO" id="GO:0006357">
    <property type="term" value="P:regulation of transcription by RNA polymerase II"/>
    <property type="evidence" value="ECO:0007669"/>
    <property type="project" value="TreeGrafter"/>
</dbReference>
<evidence type="ECO:0000256" key="1">
    <source>
        <dbReference type="ARBA" id="ARBA00004123"/>
    </source>
</evidence>
<feature type="DNA-binding region" description="Homeobox" evidence="5">
    <location>
        <begin position="33"/>
        <end position="92"/>
    </location>
</feature>
<dbReference type="GO" id="GO:0005634">
    <property type="term" value="C:nucleus"/>
    <property type="evidence" value="ECO:0007669"/>
    <property type="project" value="UniProtKB-SubCell"/>
</dbReference>
<dbReference type="OrthoDB" id="6159439at2759"/>
<dbReference type="PANTHER" id="PTHR24324:SF5">
    <property type="entry name" value="HEMATOPOIETICALLY-EXPRESSED HOMEOBOX PROTEIN HHEX"/>
    <property type="match status" value="1"/>
</dbReference>
<comment type="subcellular location">
    <subcellularLocation>
        <location evidence="1 5 6">Nucleus</location>
    </subcellularLocation>
</comment>
<feature type="region of interest" description="Disordered" evidence="7">
    <location>
        <begin position="51"/>
        <end position="74"/>
    </location>
</feature>
<keyword evidence="4 5" id="KW-0539">Nucleus</keyword>
<evidence type="ECO:0000256" key="2">
    <source>
        <dbReference type="ARBA" id="ARBA00023125"/>
    </source>
</evidence>
<evidence type="ECO:0000256" key="4">
    <source>
        <dbReference type="ARBA" id="ARBA00023242"/>
    </source>
</evidence>
<dbReference type="Pfam" id="PF00046">
    <property type="entry name" value="Homeodomain"/>
    <property type="match status" value="1"/>
</dbReference>
<reference evidence="10" key="2">
    <citation type="submission" date="2015-01" db="EMBL/GenBank/DDBJ databases">
        <title>Evolutionary Origins and Diversification of the Mycorrhizal Mutualists.</title>
        <authorList>
            <consortium name="DOE Joint Genome Institute"/>
            <consortium name="Mycorrhizal Genomics Consortium"/>
            <person name="Kohler A."/>
            <person name="Kuo A."/>
            <person name="Nagy L.G."/>
            <person name="Floudas D."/>
            <person name="Copeland A."/>
            <person name="Barry K.W."/>
            <person name="Cichocki N."/>
            <person name="Veneault-Fourrey C."/>
            <person name="LaButti K."/>
            <person name="Lindquist E.A."/>
            <person name="Lipzen A."/>
            <person name="Lundell T."/>
            <person name="Morin E."/>
            <person name="Murat C."/>
            <person name="Riley R."/>
            <person name="Ohm R."/>
            <person name="Sun H."/>
            <person name="Tunlid A."/>
            <person name="Henrissat B."/>
            <person name="Grigoriev I.V."/>
            <person name="Hibbett D.S."/>
            <person name="Martin F."/>
        </authorList>
    </citation>
    <scope>NUCLEOTIDE SEQUENCE [LARGE SCALE GENOMIC DNA]</scope>
    <source>
        <strain evidence="10">MUT 4182</strain>
    </source>
</reference>
<sequence length="299" mass="32484">MASTSPSPAPFETEFSFVNVVTDGTWPDSWGKPPKTRKRITKEQLELLEGLFAKRSHPTREERQMLADKTGMELRSVTIWLQNKRQLIKKNAKASAQDPSSSGSGSSTPTSASSPPSRDTESPAPSEEERPATRARARPSLDRVASLSEYPSPVRPITHKNTSQPEQQPLLSHMPSSPPDSPRQTASVPTRSSSRVRNLHKTAGRPYPALSRTASVDSAVTDVSSASSSTAGSSTRRQREAERTKLVKPGMTLEWACAQAAKRPSHGDEEMKPNVKEEDVEASSDEMQAALALCGLLNS</sequence>
<feature type="compositionally biased region" description="Basic and acidic residues" evidence="7">
    <location>
        <begin position="58"/>
        <end position="72"/>
    </location>
</feature>
<dbReference type="PROSITE" id="PS50071">
    <property type="entry name" value="HOMEOBOX_2"/>
    <property type="match status" value="1"/>
</dbReference>
<dbReference type="HOGENOM" id="CLU_787793_0_0_1"/>
<dbReference type="SUPFAM" id="SSF46689">
    <property type="entry name" value="Homeodomain-like"/>
    <property type="match status" value="1"/>
</dbReference>
<proteinExistence type="predicted"/>
<organism evidence="9 10">
    <name type="scientific">Tulasnella calospora MUT 4182</name>
    <dbReference type="NCBI Taxonomy" id="1051891"/>
    <lineage>
        <taxon>Eukaryota</taxon>
        <taxon>Fungi</taxon>
        <taxon>Dikarya</taxon>
        <taxon>Basidiomycota</taxon>
        <taxon>Agaricomycotina</taxon>
        <taxon>Agaricomycetes</taxon>
        <taxon>Cantharellales</taxon>
        <taxon>Tulasnellaceae</taxon>
        <taxon>Tulasnella</taxon>
    </lineage>
</organism>
<dbReference type="PANTHER" id="PTHR24324">
    <property type="entry name" value="HOMEOBOX PROTEIN HHEX"/>
    <property type="match status" value="1"/>
</dbReference>
<evidence type="ECO:0000256" key="7">
    <source>
        <dbReference type="SAM" id="MobiDB-lite"/>
    </source>
</evidence>
<dbReference type="EMBL" id="KN822943">
    <property type="protein sequence ID" value="KIO34411.1"/>
    <property type="molecule type" value="Genomic_DNA"/>
</dbReference>
<feature type="region of interest" description="Disordered" evidence="7">
    <location>
        <begin position="87"/>
        <end position="284"/>
    </location>
</feature>
<accession>A0A0C3QWU6</accession>
<evidence type="ECO:0000313" key="10">
    <source>
        <dbReference type="Proteomes" id="UP000054248"/>
    </source>
</evidence>
<evidence type="ECO:0000313" key="9">
    <source>
        <dbReference type="EMBL" id="KIO34411.1"/>
    </source>
</evidence>
<dbReference type="InterPro" id="IPR009057">
    <property type="entry name" value="Homeodomain-like_sf"/>
</dbReference>
<evidence type="ECO:0000259" key="8">
    <source>
        <dbReference type="PROSITE" id="PS50071"/>
    </source>
</evidence>
<keyword evidence="3 5" id="KW-0371">Homeobox</keyword>
<dbReference type="Gene3D" id="1.10.10.60">
    <property type="entry name" value="Homeodomain-like"/>
    <property type="match status" value="1"/>
</dbReference>
<dbReference type="SMART" id="SM00389">
    <property type="entry name" value="HOX"/>
    <property type="match status" value="1"/>
</dbReference>
<evidence type="ECO:0000256" key="6">
    <source>
        <dbReference type="RuleBase" id="RU000682"/>
    </source>
</evidence>
<feature type="compositionally biased region" description="Low complexity" evidence="7">
    <location>
        <begin position="213"/>
        <end position="235"/>
    </location>
</feature>
<reference evidence="9 10" key="1">
    <citation type="submission" date="2014-04" db="EMBL/GenBank/DDBJ databases">
        <authorList>
            <consortium name="DOE Joint Genome Institute"/>
            <person name="Kuo A."/>
            <person name="Girlanda M."/>
            <person name="Perotto S."/>
            <person name="Kohler A."/>
            <person name="Nagy L.G."/>
            <person name="Floudas D."/>
            <person name="Copeland A."/>
            <person name="Barry K.W."/>
            <person name="Cichocki N."/>
            <person name="Veneault-Fourrey C."/>
            <person name="LaButti K."/>
            <person name="Lindquist E.A."/>
            <person name="Lipzen A."/>
            <person name="Lundell T."/>
            <person name="Morin E."/>
            <person name="Murat C."/>
            <person name="Sun H."/>
            <person name="Tunlid A."/>
            <person name="Henrissat B."/>
            <person name="Grigoriev I.V."/>
            <person name="Hibbett D.S."/>
            <person name="Martin F."/>
            <person name="Nordberg H.P."/>
            <person name="Cantor M.N."/>
            <person name="Hua S.X."/>
        </authorList>
    </citation>
    <scope>NUCLEOTIDE SEQUENCE [LARGE SCALE GENOMIC DNA]</scope>
    <source>
        <strain evidence="9 10">MUT 4182</strain>
    </source>
</reference>
<feature type="compositionally biased region" description="Polar residues" evidence="7">
    <location>
        <begin position="182"/>
        <end position="196"/>
    </location>
</feature>
<dbReference type="InterPro" id="IPR051000">
    <property type="entry name" value="Homeobox_DNA-bind_prot"/>
</dbReference>
<feature type="compositionally biased region" description="Polar residues" evidence="7">
    <location>
        <begin position="159"/>
        <end position="170"/>
    </location>
</feature>
<dbReference type="CDD" id="cd00086">
    <property type="entry name" value="homeodomain"/>
    <property type="match status" value="1"/>
</dbReference>
<evidence type="ECO:0000256" key="3">
    <source>
        <dbReference type="ARBA" id="ARBA00023155"/>
    </source>
</evidence>
<feature type="compositionally biased region" description="Basic and acidic residues" evidence="7">
    <location>
        <begin position="265"/>
        <end position="277"/>
    </location>
</feature>
<name>A0A0C3QWU6_9AGAM</name>
<evidence type="ECO:0000256" key="5">
    <source>
        <dbReference type="PROSITE-ProRule" id="PRU00108"/>
    </source>
</evidence>